<comment type="caution">
    <text evidence="1">The sequence shown here is derived from an EMBL/GenBank/DDBJ whole genome shotgun (WGS) entry which is preliminary data.</text>
</comment>
<evidence type="ECO:0000313" key="2">
    <source>
        <dbReference type="Proteomes" id="UP001642484"/>
    </source>
</evidence>
<proteinExistence type="predicted"/>
<evidence type="ECO:0000313" key="1">
    <source>
        <dbReference type="EMBL" id="CAK9063266.1"/>
    </source>
</evidence>
<dbReference type="Proteomes" id="UP001642484">
    <property type="component" value="Unassembled WGS sequence"/>
</dbReference>
<sequence length="80" mass="9173">MAEWLSLRWMVDGLELPLPRGYRVILEESDERAERRVILAAVAIHKKAAEQRDAAWSFWQGLQESFACCSHPTTEADMVV</sequence>
<reference evidence="1 2" key="1">
    <citation type="submission" date="2024-02" db="EMBL/GenBank/DDBJ databases">
        <authorList>
            <person name="Chen Y."/>
            <person name="Shah S."/>
            <person name="Dougan E. K."/>
            <person name="Thang M."/>
            <person name="Chan C."/>
        </authorList>
    </citation>
    <scope>NUCLEOTIDE SEQUENCE [LARGE SCALE GENOMIC DNA]</scope>
</reference>
<protein>
    <submittedName>
        <fullName evidence="1">Uncharacterized protein</fullName>
    </submittedName>
</protein>
<gene>
    <name evidence="1" type="ORF">CCMP2556_LOCUS31102</name>
</gene>
<accession>A0ABP0NHL0</accession>
<keyword evidence="2" id="KW-1185">Reference proteome</keyword>
<dbReference type="EMBL" id="CAXAMN010021773">
    <property type="protein sequence ID" value="CAK9063266.1"/>
    <property type="molecule type" value="Genomic_DNA"/>
</dbReference>
<organism evidence="1 2">
    <name type="scientific">Durusdinium trenchii</name>
    <dbReference type="NCBI Taxonomy" id="1381693"/>
    <lineage>
        <taxon>Eukaryota</taxon>
        <taxon>Sar</taxon>
        <taxon>Alveolata</taxon>
        <taxon>Dinophyceae</taxon>
        <taxon>Suessiales</taxon>
        <taxon>Symbiodiniaceae</taxon>
        <taxon>Durusdinium</taxon>
    </lineage>
</organism>
<name>A0ABP0NHL0_9DINO</name>